<gene>
    <name evidence="2" type="ORF">CGZ93_08670</name>
</gene>
<evidence type="ECO:0000313" key="2">
    <source>
        <dbReference type="EMBL" id="OYO21991.1"/>
    </source>
</evidence>
<accession>A0A255H2Y8</accession>
<comment type="caution">
    <text evidence="2">The sequence shown here is derived from an EMBL/GenBank/DDBJ whole genome shotgun (WGS) entry which is preliminary data.</text>
</comment>
<sequence>MQSSLWKVYSLIIGTVSTIAAKQLVAKSWELITGDEPPEPGDPDTPLRDAVIWSIASAVGVSVVQLMTDRSTLRRMRKALDDDALPSKKIKVKI</sequence>
<keyword evidence="1" id="KW-1133">Transmembrane helix</keyword>
<feature type="transmembrane region" description="Helical" evidence="1">
    <location>
        <begin position="50"/>
        <end position="68"/>
    </location>
</feature>
<dbReference type="Pfam" id="PF14019">
    <property type="entry name" value="DUF4235"/>
    <property type="match status" value="1"/>
</dbReference>
<keyword evidence="1" id="KW-0812">Transmembrane</keyword>
<organism evidence="2 3">
    <name type="scientific">Enemella dayhoffiae</name>
    <dbReference type="NCBI Taxonomy" id="2016507"/>
    <lineage>
        <taxon>Bacteria</taxon>
        <taxon>Bacillati</taxon>
        <taxon>Actinomycetota</taxon>
        <taxon>Actinomycetes</taxon>
        <taxon>Propionibacteriales</taxon>
        <taxon>Propionibacteriaceae</taxon>
        <taxon>Enemella</taxon>
    </lineage>
</organism>
<evidence type="ECO:0008006" key="4">
    <source>
        <dbReference type="Google" id="ProtNLM"/>
    </source>
</evidence>
<dbReference type="AlphaFoldDB" id="A0A255H2Y8"/>
<dbReference type="RefSeq" id="WP_094363734.1">
    <property type="nucleotide sequence ID" value="NZ_NMVQ01000012.1"/>
</dbReference>
<keyword evidence="3" id="KW-1185">Reference proteome</keyword>
<evidence type="ECO:0000313" key="3">
    <source>
        <dbReference type="Proteomes" id="UP000216311"/>
    </source>
</evidence>
<dbReference type="EMBL" id="NMVQ01000012">
    <property type="protein sequence ID" value="OYO21991.1"/>
    <property type="molecule type" value="Genomic_DNA"/>
</dbReference>
<dbReference type="OrthoDB" id="6293727at2"/>
<keyword evidence="1" id="KW-0472">Membrane</keyword>
<evidence type="ECO:0000256" key="1">
    <source>
        <dbReference type="SAM" id="Phobius"/>
    </source>
</evidence>
<dbReference type="Proteomes" id="UP000216311">
    <property type="component" value="Unassembled WGS sequence"/>
</dbReference>
<reference evidence="2 3" key="1">
    <citation type="submission" date="2017-07" db="EMBL/GenBank/DDBJ databases">
        <title>Draft whole genome sequences of clinical Proprionibacteriaceae strains.</title>
        <authorList>
            <person name="Bernier A.-M."/>
            <person name="Bernard K."/>
            <person name="Domingo M.-C."/>
        </authorList>
    </citation>
    <scope>NUCLEOTIDE SEQUENCE [LARGE SCALE GENOMIC DNA]</scope>
    <source>
        <strain evidence="2 3">NML 130396</strain>
    </source>
</reference>
<dbReference type="InterPro" id="IPR025329">
    <property type="entry name" value="DUF4235"/>
</dbReference>
<name>A0A255H2Y8_9ACTN</name>
<protein>
    <recommendedName>
        <fullName evidence="4">DUF4235 domain-containing protein</fullName>
    </recommendedName>
</protein>
<proteinExistence type="predicted"/>